<dbReference type="GO" id="GO:0005737">
    <property type="term" value="C:cytoplasm"/>
    <property type="evidence" value="ECO:0007669"/>
    <property type="project" value="TreeGrafter"/>
</dbReference>
<feature type="binding site" evidence="5">
    <location>
        <position position="65"/>
    </location>
    <ligand>
        <name>a divalent metal cation</name>
        <dbReference type="ChEBI" id="CHEBI:60240"/>
        <label>1</label>
    </ligand>
</feature>
<evidence type="ECO:0000256" key="1">
    <source>
        <dbReference type="ARBA" id="ARBA00006964"/>
    </source>
</evidence>
<dbReference type="NCBIfam" id="TIGR00486">
    <property type="entry name" value="YbgI_SA1388"/>
    <property type="match status" value="1"/>
</dbReference>
<feature type="binding site" evidence="5">
    <location>
        <position position="226"/>
    </location>
    <ligand>
        <name>a divalent metal cation</name>
        <dbReference type="ChEBI" id="CHEBI:60240"/>
        <label>1</label>
    </ligand>
</feature>
<dbReference type="Proteomes" id="UP000227088">
    <property type="component" value="Unassembled WGS sequence"/>
</dbReference>
<dbReference type="Pfam" id="PF01784">
    <property type="entry name" value="DUF34_NIF3"/>
    <property type="match status" value="1"/>
</dbReference>
<organism evidence="6 7">
    <name type="scientific">Oleispira antarctica</name>
    <dbReference type="NCBI Taxonomy" id="188908"/>
    <lineage>
        <taxon>Bacteria</taxon>
        <taxon>Pseudomonadati</taxon>
        <taxon>Pseudomonadota</taxon>
        <taxon>Gammaproteobacteria</taxon>
        <taxon>Oceanospirillales</taxon>
        <taxon>Oceanospirillaceae</taxon>
        <taxon>Oleispira</taxon>
    </lineage>
</organism>
<dbReference type="InterPro" id="IPR002678">
    <property type="entry name" value="DUF34/NIF3"/>
</dbReference>
<accession>A0A1Y5I0I5</accession>
<dbReference type="InterPro" id="IPR036069">
    <property type="entry name" value="DUF34/NIF3_sf"/>
</dbReference>
<proteinExistence type="inferred from homology"/>
<protein>
    <recommendedName>
        <fullName evidence="3">GTP cyclohydrolase 1 type 2 homolog</fullName>
    </recommendedName>
</protein>
<sequence>MSIKRNELMQYLNALMQPEKCKDYCPNGLQIEGRDNIAKIVTGVTASQALIDAAIAEQADAILVHHGYFWRGENECLTGIKKKRIQTLLAHDINLIAYHLPLDNHAEFGNNVQLAEVLGLKIESTLDPKDASVPGLIGRLPRPMPAHAFSAWLGECLKREPLYLGPDKEQIIETIAWCTGGAQGYMQYAVDAGVDAYLTGEVSEPSHHLAVETGTHFFAAGHHATERYGARALGQHLADKFELEVRFIDIDNPV</sequence>
<feature type="binding site" evidence="5">
    <location>
        <position position="103"/>
    </location>
    <ligand>
        <name>a divalent metal cation</name>
        <dbReference type="ChEBI" id="CHEBI:60240"/>
        <label>1</label>
    </ligand>
</feature>
<dbReference type="EMBL" id="MABE01000312">
    <property type="protein sequence ID" value="OUS40555.1"/>
    <property type="molecule type" value="Genomic_DNA"/>
</dbReference>
<keyword evidence="4 5" id="KW-0479">Metal-binding</keyword>
<dbReference type="PANTHER" id="PTHR13799">
    <property type="entry name" value="NGG1 INTERACTING FACTOR 3"/>
    <property type="match status" value="1"/>
</dbReference>
<evidence type="ECO:0000256" key="5">
    <source>
        <dbReference type="PIRSR" id="PIRSR602678-1"/>
    </source>
</evidence>
<comment type="caution">
    <text evidence="6">The sequence shown here is derived from an EMBL/GenBank/DDBJ whole genome shotgun (WGS) entry which is preliminary data.</text>
</comment>
<reference evidence="7" key="1">
    <citation type="journal article" date="2017" name="Proc. Natl. Acad. Sci. U.S.A.">
        <title>Simulation of Deepwater Horizon oil plume reveals substrate specialization within a complex community of hydrocarbon degraders.</title>
        <authorList>
            <person name="Hu P."/>
            <person name="Dubinsky E.A."/>
            <person name="Probst A.J."/>
            <person name="Wang J."/>
            <person name="Sieber C.M.K."/>
            <person name="Tom L.M."/>
            <person name="Gardinali P."/>
            <person name="Banfield J.F."/>
            <person name="Atlas R.M."/>
            <person name="Andersen G.L."/>
        </authorList>
    </citation>
    <scope>NUCLEOTIDE SEQUENCE [LARGE SCALE GENOMIC DNA]</scope>
</reference>
<comment type="subunit">
    <text evidence="2">Homohexamer.</text>
</comment>
<feature type="binding site" evidence="5">
    <location>
        <position position="66"/>
    </location>
    <ligand>
        <name>a divalent metal cation</name>
        <dbReference type="ChEBI" id="CHEBI:60240"/>
        <label>1</label>
    </ligand>
</feature>
<name>A0A1Y5I0I5_OLEAN</name>
<dbReference type="PANTHER" id="PTHR13799:SF14">
    <property type="entry name" value="GTP CYCLOHYDROLASE 1 TYPE 2 HOMOLOG"/>
    <property type="match status" value="1"/>
</dbReference>
<dbReference type="FunFam" id="3.40.1390.30:FF:000001">
    <property type="entry name" value="GTP cyclohydrolase 1 type 2"/>
    <property type="match status" value="1"/>
</dbReference>
<dbReference type="Gene3D" id="3.40.1390.30">
    <property type="entry name" value="NIF3 (NGG1p interacting factor 3)-like"/>
    <property type="match status" value="2"/>
</dbReference>
<gene>
    <name evidence="6" type="ORF">A9R00_05435</name>
</gene>
<feature type="binding site" evidence="5">
    <location>
        <position position="222"/>
    </location>
    <ligand>
        <name>a divalent metal cation</name>
        <dbReference type="ChEBI" id="CHEBI:60240"/>
        <label>1</label>
    </ligand>
</feature>
<dbReference type="GO" id="GO:0046872">
    <property type="term" value="F:metal ion binding"/>
    <property type="evidence" value="ECO:0007669"/>
    <property type="project" value="UniProtKB-KW"/>
</dbReference>
<evidence type="ECO:0000313" key="7">
    <source>
        <dbReference type="Proteomes" id="UP000227088"/>
    </source>
</evidence>
<evidence type="ECO:0000256" key="3">
    <source>
        <dbReference type="ARBA" id="ARBA00022112"/>
    </source>
</evidence>
<evidence type="ECO:0000256" key="4">
    <source>
        <dbReference type="ARBA" id="ARBA00022723"/>
    </source>
</evidence>
<evidence type="ECO:0000313" key="6">
    <source>
        <dbReference type="EMBL" id="OUS40555.1"/>
    </source>
</evidence>
<comment type="similarity">
    <text evidence="1">Belongs to the GTP cyclohydrolase I type 2/NIF3 family.</text>
</comment>
<dbReference type="AlphaFoldDB" id="A0A1Y5I0I5"/>
<dbReference type="SUPFAM" id="SSF102705">
    <property type="entry name" value="NIF3 (NGG1p interacting factor 3)-like"/>
    <property type="match status" value="1"/>
</dbReference>
<evidence type="ECO:0000256" key="2">
    <source>
        <dbReference type="ARBA" id="ARBA00011643"/>
    </source>
</evidence>